<organism evidence="2 3">
    <name type="scientific">Armillaria novae-zelandiae</name>
    <dbReference type="NCBI Taxonomy" id="153914"/>
    <lineage>
        <taxon>Eukaryota</taxon>
        <taxon>Fungi</taxon>
        <taxon>Dikarya</taxon>
        <taxon>Basidiomycota</taxon>
        <taxon>Agaricomycotina</taxon>
        <taxon>Agaricomycetes</taxon>
        <taxon>Agaricomycetidae</taxon>
        <taxon>Agaricales</taxon>
        <taxon>Marasmiineae</taxon>
        <taxon>Physalacriaceae</taxon>
        <taxon>Armillaria</taxon>
    </lineage>
</organism>
<reference evidence="2" key="1">
    <citation type="submission" date="2023-06" db="EMBL/GenBank/DDBJ databases">
        <authorList>
            <consortium name="Lawrence Berkeley National Laboratory"/>
            <person name="Ahrendt S."/>
            <person name="Sahu N."/>
            <person name="Indic B."/>
            <person name="Wong-Bajracharya J."/>
            <person name="Merenyi Z."/>
            <person name="Ke H.-M."/>
            <person name="Monk M."/>
            <person name="Kocsube S."/>
            <person name="Drula E."/>
            <person name="Lipzen A."/>
            <person name="Balint B."/>
            <person name="Henrissat B."/>
            <person name="Andreopoulos B."/>
            <person name="Martin F.M."/>
            <person name="Harder C.B."/>
            <person name="Rigling D."/>
            <person name="Ford K.L."/>
            <person name="Foster G.D."/>
            <person name="Pangilinan J."/>
            <person name="Papanicolaou A."/>
            <person name="Barry K."/>
            <person name="LaButti K."/>
            <person name="Viragh M."/>
            <person name="Koriabine M."/>
            <person name="Yan M."/>
            <person name="Riley R."/>
            <person name="Champramary S."/>
            <person name="Plett K.L."/>
            <person name="Tsai I.J."/>
            <person name="Slot J."/>
            <person name="Sipos G."/>
            <person name="Plett J."/>
            <person name="Nagy L.G."/>
            <person name="Grigoriev I.V."/>
        </authorList>
    </citation>
    <scope>NUCLEOTIDE SEQUENCE</scope>
    <source>
        <strain evidence="2">ICMP 16352</strain>
    </source>
</reference>
<keyword evidence="1" id="KW-1133">Transmembrane helix</keyword>
<dbReference type="Proteomes" id="UP001175227">
    <property type="component" value="Unassembled WGS sequence"/>
</dbReference>
<name>A0AA39N9K3_9AGAR</name>
<dbReference type="AlphaFoldDB" id="A0AA39N9K3"/>
<protein>
    <submittedName>
        <fullName evidence="2">Uncharacterized protein</fullName>
    </submittedName>
</protein>
<keyword evidence="1" id="KW-0472">Membrane</keyword>
<keyword evidence="3" id="KW-1185">Reference proteome</keyword>
<evidence type="ECO:0000313" key="3">
    <source>
        <dbReference type="Proteomes" id="UP001175227"/>
    </source>
</evidence>
<evidence type="ECO:0000256" key="1">
    <source>
        <dbReference type="SAM" id="Phobius"/>
    </source>
</evidence>
<sequence>MGQSIDDPQAGKVQRRGISFPASTVGCIEGGIQLLHLPTVLQWVNALFEANVSLLCYCFILPVWVFLLAASAFWNHTQSSCLHSIRKVLYGISARRVGQVGFHDGGQSNDVESLWLIK</sequence>
<dbReference type="EMBL" id="JAUEPR010000141">
    <property type="protein sequence ID" value="KAK0461540.1"/>
    <property type="molecule type" value="Genomic_DNA"/>
</dbReference>
<evidence type="ECO:0000313" key="2">
    <source>
        <dbReference type="EMBL" id="KAK0461540.1"/>
    </source>
</evidence>
<proteinExistence type="predicted"/>
<accession>A0AA39N9K3</accession>
<comment type="caution">
    <text evidence="2">The sequence shown here is derived from an EMBL/GenBank/DDBJ whole genome shotgun (WGS) entry which is preliminary data.</text>
</comment>
<keyword evidence="1" id="KW-0812">Transmembrane</keyword>
<feature type="transmembrane region" description="Helical" evidence="1">
    <location>
        <begin position="52"/>
        <end position="74"/>
    </location>
</feature>
<gene>
    <name evidence="2" type="ORF">IW261DRAFT_1428366</name>
</gene>